<name>A0A8S1V5X1_9CILI</name>
<evidence type="ECO:0000313" key="1">
    <source>
        <dbReference type="EMBL" id="CAD8171803.1"/>
    </source>
</evidence>
<protein>
    <submittedName>
        <fullName evidence="1">Uncharacterized protein</fullName>
    </submittedName>
</protein>
<comment type="caution">
    <text evidence="1">The sequence shown here is derived from an EMBL/GenBank/DDBJ whole genome shotgun (WGS) entry which is preliminary data.</text>
</comment>
<dbReference type="Proteomes" id="UP000689195">
    <property type="component" value="Unassembled WGS sequence"/>
</dbReference>
<accession>A0A8S1V5X1</accession>
<organism evidence="1 2">
    <name type="scientific">Paramecium pentaurelia</name>
    <dbReference type="NCBI Taxonomy" id="43138"/>
    <lineage>
        <taxon>Eukaryota</taxon>
        <taxon>Sar</taxon>
        <taxon>Alveolata</taxon>
        <taxon>Ciliophora</taxon>
        <taxon>Intramacronucleata</taxon>
        <taxon>Oligohymenophorea</taxon>
        <taxon>Peniculida</taxon>
        <taxon>Parameciidae</taxon>
        <taxon>Paramecium</taxon>
    </lineage>
</organism>
<gene>
    <name evidence="1" type="ORF">PPENT_87.1.T0550221</name>
</gene>
<dbReference type="EMBL" id="CAJJDO010000055">
    <property type="protein sequence ID" value="CAD8171803.1"/>
    <property type="molecule type" value="Genomic_DNA"/>
</dbReference>
<keyword evidence="2" id="KW-1185">Reference proteome</keyword>
<dbReference type="AlphaFoldDB" id="A0A8S1V5X1"/>
<reference evidence="1" key="1">
    <citation type="submission" date="2021-01" db="EMBL/GenBank/DDBJ databases">
        <authorList>
            <consortium name="Genoscope - CEA"/>
            <person name="William W."/>
        </authorList>
    </citation>
    <scope>NUCLEOTIDE SEQUENCE</scope>
</reference>
<sequence length="310" mass="36978">MNPIQYSQYNQYLIKSLLNNLYFTFDKKGSLKYTKEINDKEYFWGILSLDQVVNFNQNYSLRFGEFLQISTIKSQNQCQLLCKQPLLIQQPNTLIISAQTFQRLKDNLVQNQPCVFLNSETNLYLTINNDKITFQEKPTPGSYFQIIPLYEQELSPNRPLIQFQYEYEIRNYVTGYSLNIYIHPLTFQNLALGAIRSNKKCEIWNLTKTHNFDNKFQILNLFYEKYIHTEDQKIVNLIKKNPLNVNWEFLTIDGKELSYGVPFLIQQSFTKYFLTMNVLNLKEPQNYQQCVYQSEILKPTSLWIIFKHYI</sequence>
<proteinExistence type="predicted"/>
<evidence type="ECO:0000313" key="2">
    <source>
        <dbReference type="Proteomes" id="UP000689195"/>
    </source>
</evidence>
<dbReference type="OrthoDB" id="310661at2759"/>